<dbReference type="PANTHER" id="PTHR31698:SF8">
    <property type="entry name" value="LYSOZYME G-RELATED"/>
    <property type="match status" value="1"/>
</dbReference>
<evidence type="ECO:0000313" key="12">
    <source>
        <dbReference type="RefSeq" id="XP_031433527.1"/>
    </source>
</evidence>
<dbReference type="GO" id="GO:0050830">
    <property type="term" value="P:defense response to Gram-positive bacterium"/>
    <property type="evidence" value="ECO:0007669"/>
    <property type="project" value="TreeGrafter"/>
</dbReference>
<dbReference type="InterPro" id="IPR023346">
    <property type="entry name" value="Lysozyme-like_dom_sf"/>
</dbReference>
<dbReference type="GO" id="GO:0031640">
    <property type="term" value="P:killing of cells of another organism"/>
    <property type="evidence" value="ECO:0007669"/>
    <property type="project" value="UniProtKB-KW"/>
</dbReference>
<dbReference type="GO" id="GO:0003796">
    <property type="term" value="F:lysozyme activity"/>
    <property type="evidence" value="ECO:0007669"/>
    <property type="project" value="UniProtKB-EC"/>
</dbReference>
<evidence type="ECO:0000256" key="8">
    <source>
        <dbReference type="ARBA" id="ARBA00023295"/>
    </source>
</evidence>
<evidence type="ECO:0000256" key="4">
    <source>
        <dbReference type="ARBA" id="ARBA00016485"/>
    </source>
</evidence>
<accession>A0A6P8GDF8</accession>
<dbReference type="OrthoDB" id="10021790at2759"/>
<keyword evidence="5" id="KW-0929">Antimicrobial</keyword>
<keyword evidence="11" id="KW-1185">Reference proteome</keyword>
<evidence type="ECO:0000256" key="7">
    <source>
        <dbReference type="ARBA" id="ARBA00022801"/>
    </source>
</evidence>
<evidence type="ECO:0000256" key="9">
    <source>
        <dbReference type="ARBA" id="ARBA00031262"/>
    </source>
</evidence>
<dbReference type="EC" id="3.2.1.17" evidence="3"/>
<evidence type="ECO:0000259" key="10">
    <source>
        <dbReference type="Pfam" id="PF01464"/>
    </source>
</evidence>
<evidence type="ECO:0000256" key="2">
    <source>
        <dbReference type="ARBA" id="ARBA00008902"/>
    </source>
</evidence>
<name>A0A6P8GDF8_CLUHA</name>
<dbReference type="GO" id="GO:0009253">
    <property type="term" value="P:peptidoglycan catabolic process"/>
    <property type="evidence" value="ECO:0007669"/>
    <property type="project" value="InterPro"/>
</dbReference>
<dbReference type="Proteomes" id="UP000515152">
    <property type="component" value="Chromosome 12"/>
</dbReference>
<dbReference type="PANTHER" id="PTHR31698">
    <property type="entry name" value="LYSOZYME G FAMILY MEMBER"/>
    <property type="match status" value="1"/>
</dbReference>
<feature type="domain" description="Transglycosylase SLT" evidence="10">
    <location>
        <begin position="22"/>
        <end position="138"/>
    </location>
</feature>
<gene>
    <name evidence="12" type="primary">LOC116222816</name>
</gene>
<comment type="similarity">
    <text evidence="2">Belongs to the glycosyl hydrolase 23 family.</text>
</comment>
<keyword evidence="6" id="KW-0081">Bacteriolytic enzyme</keyword>
<keyword evidence="7" id="KW-0378">Hydrolase</keyword>
<dbReference type="InterPro" id="IPR002152">
    <property type="entry name" value="Glyco_hydro_23"/>
</dbReference>
<organism evidence="11 12">
    <name type="scientific">Clupea harengus</name>
    <name type="common">Atlantic herring</name>
    <dbReference type="NCBI Taxonomy" id="7950"/>
    <lineage>
        <taxon>Eukaryota</taxon>
        <taxon>Metazoa</taxon>
        <taxon>Chordata</taxon>
        <taxon>Craniata</taxon>
        <taxon>Vertebrata</taxon>
        <taxon>Euteleostomi</taxon>
        <taxon>Actinopterygii</taxon>
        <taxon>Neopterygii</taxon>
        <taxon>Teleostei</taxon>
        <taxon>Clupei</taxon>
        <taxon>Clupeiformes</taxon>
        <taxon>Clupeoidei</taxon>
        <taxon>Clupeidae</taxon>
        <taxon>Clupea</taxon>
    </lineage>
</organism>
<comment type="catalytic activity">
    <reaction evidence="1">
        <text>Hydrolysis of (1-&gt;4)-beta-linkages between N-acetylmuramic acid and N-acetyl-D-glucosamine residues in a peptidoglycan and between N-acetyl-D-glucosamine residues in chitodextrins.</text>
        <dbReference type="EC" id="3.2.1.17"/>
    </reaction>
</comment>
<dbReference type="SUPFAM" id="SSF53955">
    <property type="entry name" value="Lysozyme-like"/>
    <property type="match status" value="1"/>
</dbReference>
<protein>
    <recommendedName>
        <fullName evidence="4">Lysozyme g</fullName>
        <ecNumber evidence="3">3.2.1.17</ecNumber>
    </recommendedName>
    <alternativeName>
        <fullName evidence="9">1,4-beta-N-acetylmuramidase</fullName>
    </alternativeName>
</protein>
<dbReference type="InterPro" id="IPR008258">
    <property type="entry name" value="Transglycosylase_SLT_dom_1"/>
</dbReference>
<evidence type="ECO:0000256" key="5">
    <source>
        <dbReference type="ARBA" id="ARBA00022529"/>
    </source>
</evidence>
<sequence length="156" mass="17326">MSTYAQEAKEDLPHINKYKDKIIRAANNCNVQSSVVAGIISRETRGGRGAGLDSRGWSSGEENFGLMQVNRIHSPEGGWDSQEHIEQGCRILKGFNQHFDEKCPSWSAEQKLKGALAAYNKGTATMDYNNVDGHTDDKNYSADVLARAQVFQRNGY</sequence>
<dbReference type="KEGG" id="char:116222816"/>
<keyword evidence="8" id="KW-0326">Glycosidase</keyword>
<dbReference type="Gene3D" id="1.10.530.10">
    <property type="match status" value="1"/>
</dbReference>
<dbReference type="GeneID" id="116222816"/>
<dbReference type="RefSeq" id="XP_031433527.1">
    <property type="nucleotide sequence ID" value="XM_031577667.2"/>
</dbReference>
<proteinExistence type="inferred from homology"/>
<evidence type="ECO:0000313" key="11">
    <source>
        <dbReference type="Proteomes" id="UP000515152"/>
    </source>
</evidence>
<dbReference type="AlphaFoldDB" id="A0A6P8GDF8"/>
<dbReference type="PRINTS" id="PR00749">
    <property type="entry name" value="LYSOZYMEG"/>
</dbReference>
<evidence type="ECO:0000256" key="1">
    <source>
        <dbReference type="ARBA" id="ARBA00000632"/>
    </source>
</evidence>
<evidence type="ECO:0000256" key="3">
    <source>
        <dbReference type="ARBA" id="ARBA00012732"/>
    </source>
</evidence>
<evidence type="ECO:0000256" key="6">
    <source>
        <dbReference type="ARBA" id="ARBA00022638"/>
    </source>
</evidence>
<dbReference type="Pfam" id="PF01464">
    <property type="entry name" value="SLT"/>
    <property type="match status" value="1"/>
</dbReference>
<dbReference type="GO" id="GO:0005576">
    <property type="term" value="C:extracellular region"/>
    <property type="evidence" value="ECO:0007669"/>
    <property type="project" value="TreeGrafter"/>
</dbReference>
<reference evidence="12" key="1">
    <citation type="submission" date="2025-08" db="UniProtKB">
        <authorList>
            <consortium name="RefSeq"/>
        </authorList>
    </citation>
    <scope>IDENTIFICATION</scope>
</reference>